<dbReference type="Proteomes" id="UP000655751">
    <property type="component" value="Unassembled WGS sequence"/>
</dbReference>
<proteinExistence type="predicted"/>
<dbReference type="AlphaFoldDB" id="A0A931IDK5"/>
<comment type="caution">
    <text evidence="4">The sequence shown here is derived from an EMBL/GenBank/DDBJ whole genome shotgun (WGS) entry which is preliminary data.</text>
</comment>
<dbReference type="Gene3D" id="3.40.50.150">
    <property type="entry name" value="Vaccinia Virus protein VP39"/>
    <property type="match status" value="1"/>
</dbReference>
<evidence type="ECO:0000256" key="1">
    <source>
        <dbReference type="ARBA" id="ARBA00022603"/>
    </source>
</evidence>
<organism evidence="4 5">
    <name type="scientific">Nocardia bovistercoris</name>
    <dbReference type="NCBI Taxonomy" id="2785916"/>
    <lineage>
        <taxon>Bacteria</taxon>
        <taxon>Bacillati</taxon>
        <taxon>Actinomycetota</taxon>
        <taxon>Actinomycetes</taxon>
        <taxon>Mycobacteriales</taxon>
        <taxon>Nocardiaceae</taxon>
        <taxon>Nocardia</taxon>
    </lineage>
</organism>
<dbReference type="EMBL" id="JADMLG010000010">
    <property type="protein sequence ID" value="MBH0779216.1"/>
    <property type="molecule type" value="Genomic_DNA"/>
</dbReference>
<dbReference type="SUPFAM" id="SSF53335">
    <property type="entry name" value="S-adenosyl-L-methionine-dependent methyltransferases"/>
    <property type="match status" value="1"/>
</dbReference>
<protein>
    <submittedName>
        <fullName evidence="4">Methyltransferase domain-containing protein</fullName>
    </submittedName>
</protein>
<dbReference type="CDD" id="cd02440">
    <property type="entry name" value="AdoMet_MTases"/>
    <property type="match status" value="1"/>
</dbReference>
<dbReference type="RefSeq" id="WP_196151538.1">
    <property type="nucleotide sequence ID" value="NZ_JADMLG010000010.1"/>
</dbReference>
<evidence type="ECO:0000313" key="5">
    <source>
        <dbReference type="Proteomes" id="UP000655751"/>
    </source>
</evidence>
<evidence type="ECO:0000256" key="2">
    <source>
        <dbReference type="ARBA" id="ARBA00022679"/>
    </source>
</evidence>
<dbReference type="InterPro" id="IPR029063">
    <property type="entry name" value="SAM-dependent_MTases_sf"/>
</dbReference>
<gene>
    <name evidence="4" type="ORF">IT779_23380</name>
</gene>
<dbReference type="GO" id="GO:0032259">
    <property type="term" value="P:methylation"/>
    <property type="evidence" value="ECO:0007669"/>
    <property type="project" value="UniProtKB-KW"/>
</dbReference>
<dbReference type="Pfam" id="PF13649">
    <property type="entry name" value="Methyltransf_25"/>
    <property type="match status" value="1"/>
</dbReference>
<accession>A0A931IDK5</accession>
<dbReference type="PANTHER" id="PTHR43861:SF1">
    <property type="entry name" value="TRANS-ACONITATE 2-METHYLTRANSFERASE"/>
    <property type="match status" value="1"/>
</dbReference>
<keyword evidence="2" id="KW-0808">Transferase</keyword>
<name>A0A931IDK5_9NOCA</name>
<reference evidence="4" key="1">
    <citation type="submission" date="2020-11" db="EMBL/GenBank/DDBJ databases">
        <title>Nocardia NEAU-351.nov., a novel actinomycete isolated from the cow dung.</title>
        <authorList>
            <person name="Zhang X."/>
        </authorList>
    </citation>
    <scope>NUCLEOTIDE SEQUENCE</scope>
    <source>
        <strain evidence="4">NEAU-351</strain>
    </source>
</reference>
<evidence type="ECO:0000259" key="3">
    <source>
        <dbReference type="Pfam" id="PF13649"/>
    </source>
</evidence>
<dbReference type="GO" id="GO:0008757">
    <property type="term" value="F:S-adenosylmethionine-dependent methyltransferase activity"/>
    <property type="evidence" value="ECO:0007669"/>
    <property type="project" value="InterPro"/>
</dbReference>
<dbReference type="InterPro" id="IPR041698">
    <property type="entry name" value="Methyltransf_25"/>
</dbReference>
<sequence>MTEIVNTGQSATWNGYDGGHWADNEDRYDGINGGFNESLLSAAQLTRHDRVLDIGCGNGQLTRRAARRAVSATGIDLSEPMLAVARGRAAAEQVDNVEFVHGDAQVHAFPAGAFDVAVSRFGVMFFADPVAAFTTVARALRPGGRLAFVSLPPLEDSDIGLVFEAAAPYLPAVEAGHRNSAFAFPDATTDVLTSAGFEAVEIRRIVADSVWGCDPADAANFIIDWGPMRHRRGLCEFATDTQVRAALTAALEQFARPDGVHLDSPAWLVTATARR</sequence>
<dbReference type="PANTHER" id="PTHR43861">
    <property type="entry name" value="TRANS-ACONITATE 2-METHYLTRANSFERASE-RELATED"/>
    <property type="match status" value="1"/>
</dbReference>
<feature type="domain" description="Methyltransferase" evidence="3">
    <location>
        <begin position="51"/>
        <end position="144"/>
    </location>
</feature>
<keyword evidence="1 4" id="KW-0489">Methyltransferase</keyword>
<keyword evidence="5" id="KW-1185">Reference proteome</keyword>
<evidence type="ECO:0000313" key="4">
    <source>
        <dbReference type="EMBL" id="MBH0779216.1"/>
    </source>
</evidence>